<dbReference type="InterPro" id="IPR010642">
    <property type="entry name" value="Invasion_prot_B"/>
</dbReference>
<dbReference type="Gene3D" id="2.60.40.1880">
    <property type="entry name" value="Invasion associated locus B (IalB) protein"/>
    <property type="match status" value="1"/>
</dbReference>
<name>A0A1G7TNB6_9PROT</name>
<dbReference type="EMBL" id="FNCV01000001">
    <property type="protein sequence ID" value="SDG36602.1"/>
    <property type="molecule type" value="Genomic_DNA"/>
</dbReference>
<keyword evidence="1" id="KW-0732">Signal</keyword>
<feature type="signal peptide" evidence="1">
    <location>
        <begin position="1"/>
        <end position="20"/>
    </location>
</feature>
<reference evidence="3" key="1">
    <citation type="submission" date="2016-10" db="EMBL/GenBank/DDBJ databases">
        <authorList>
            <person name="Varghese N."/>
            <person name="Submissions S."/>
        </authorList>
    </citation>
    <scope>NUCLEOTIDE SEQUENCE [LARGE SCALE GENOMIC DNA]</scope>
    <source>
        <strain evidence="3">930I</strain>
    </source>
</reference>
<protein>
    <recommendedName>
        <fullName evidence="4">Invasion protein IalB, involved in pathogenesis</fullName>
    </recommendedName>
</protein>
<keyword evidence="3" id="KW-1185">Reference proteome</keyword>
<evidence type="ECO:0000256" key="1">
    <source>
        <dbReference type="SAM" id="SignalP"/>
    </source>
</evidence>
<dbReference type="OrthoDB" id="9806572at2"/>
<dbReference type="InterPro" id="IPR038696">
    <property type="entry name" value="IalB_sf"/>
</dbReference>
<gene>
    <name evidence="2" type="ORF">SAMN05421742_10148</name>
</gene>
<dbReference type="AlphaFoldDB" id="A0A1G7TNB6"/>
<dbReference type="RefSeq" id="WP_092613930.1">
    <property type="nucleotide sequence ID" value="NZ_FNCV01000001.1"/>
</dbReference>
<proteinExistence type="predicted"/>
<dbReference type="Proteomes" id="UP000217076">
    <property type="component" value="Unassembled WGS sequence"/>
</dbReference>
<accession>A0A1G7TNB6</accession>
<dbReference type="Pfam" id="PF06776">
    <property type="entry name" value="IalB"/>
    <property type="match status" value="1"/>
</dbReference>
<evidence type="ECO:0008006" key="4">
    <source>
        <dbReference type="Google" id="ProtNLM"/>
    </source>
</evidence>
<organism evidence="2 3">
    <name type="scientific">Roseospirillum parvum</name>
    <dbReference type="NCBI Taxonomy" id="83401"/>
    <lineage>
        <taxon>Bacteria</taxon>
        <taxon>Pseudomonadati</taxon>
        <taxon>Pseudomonadota</taxon>
        <taxon>Alphaproteobacteria</taxon>
        <taxon>Rhodospirillales</taxon>
        <taxon>Rhodospirillaceae</taxon>
        <taxon>Roseospirillum</taxon>
    </lineage>
</organism>
<evidence type="ECO:0000313" key="2">
    <source>
        <dbReference type="EMBL" id="SDG36602.1"/>
    </source>
</evidence>
<dbReference type="STRING" id="83401.SAMN05421742_10148"/>
<evidence type="ECO:0000313" key="3">
    <source>
        <dbReference type="Proteomes" id="UP000217076"/>
    </source>
</evidence>
<feature type="chain" id="PRO_5011557491" description="Invasion protein IalB, involved in pathogenesis" evidence="1">
    <location>
        <begin position="21"/>
        <end position="176"/>
    </location>
</feature>
<sequence>MAFKPSVVAAIFGVLLGALAATPASATEVERIGVFGSWSAYTYQEQGNKVCYMASRPLSSQGDYTKRGDVFMLVSHRPGDGAFDVVNMVAGYPYADGVDVEVEVGDGTFSLYTEGDRAWTRTETDDRRLTQAIAYGKTLRVRGLSSRGTETLDTFSLRGSLDAYKAISKACNHPVK</sequence>